<organism evidence="2 3">
    <name type="scientific">Podospora bellae-mahoneyi</name>
    <dbReference type="NCBI Taxonomy" id="2093777"/>
    <lineage>
        <taxon>Eukaryota</taxon>
        <taxon>Fungi</taxon>
        <taxon>Dikarya</taxon>
        <taxon>Ascomycota</taxon>
        <taxon>Pezizomycotina</taxon>
        <taxon>Sordariomycetes</taxon>
        <taxon>Sordariomycetidae</taxon>
        <taxon>Sordariales</taxon>
        <taxon>Podosporaceae</taxon>
        <taxon>Podospora</taxon>
    </lineage>
</organism>
<feature type="compositionally biased region" description="Basic and acidic residues" evidence="1">
    <location>
        <begin position="59"/>
        <end position="72"/>
    </location>
</feature>
<name>A0ABR0FZC6_9PEZI</name>
<evidence type="ECO:0000256" key="1">
    <source>
        <dbReference type="SAM" id="MobiDB-lite"/>
    </source>
</evidence>
<feature type="region of interest" description="Disordered" evidence="1">
    <location>
        <begin position="231"/>
        <end position="278"/>
    </location>
</feature>
<protein>
    <submittedName>
        <fullName evidence="2">Uncharacterized protein</fullName>
    </submittedName>
</protein>
<dbReference type="GeneID" id="87894122"/>
<evidence type="ECO:0000313" key="2">
    <source>
        <dbReference type="EMBL" id="KAK4648810.1"/>
    </source>
</evidence>
<accession>A0ABR0FZC6</accession>
<comment type="caution">
    <text evidence="2">The sequence shown here is derived from an EMBL/GenBank/DDBJ whole genome shotgun (WGS) entry which is preliminary data.</text>
</comment>
<feature type="region of interest" description="Disordered" evidence="1">
    <location>
        <begin position="204"/>
        <end position="223"/>
    </location>
</feature>
<feature type="compositionally biased region" description="Basic and acidic residues" evidence="1">
    <location>
        <begin position="15"/>
        <end position="49"/>
    </location>
</feature>
<proteinExistence type="predicted"/>
<evidence type="ECO:0000313" key="3">
    <source>
        <dbReference type="Proteomes" id="UP001322138"/>
    </source>
</evidence>
<feature type="compositionally biased region" description="Basic residues" evidence="1">
    <location>
        <begin position="1"/>
        <end position="14"/>
    </location>
</feature>
<gene>
    <name evidence="2" type="ORF">QC761_113619</name>
</gene>
<feature type="region of interest" description="Disordered" evidence="1">
    <location>
        <begin position="1"/>
        <end position="89"/>
    </location>
</feature>
<feature type="compositionally biased region" description="Polar residues" evidence="1">
    <location>
        <begin position="333"/>
        <end position="349"/>
    </location>
</feature>
<feature type="compositionally biased region" description="Basic and acidic residues" evidence="1">
    <location>
        <begin position="149"/>
        <end position="182"/>
    </location>
</feature>
<feature type="compositionally biased region" description="Polar residues" evidence="1">
    <location>
        <begin position="260"/>
        <end position="278"/>
    </location>
</feature>
<dbReference type="RefSeq" id="XP_062737785.1">
    <property type="nucleotide sequence ID" value="XM_062874640.1"/>
</dbReference>
<keyword evidence="3" id="KW-1185">Reference proteome</keyword>
<feature type="region of interest" description="Disordered" evidence="1">
    <location>
        <begin position="327"/>
        <end position="355"/>
    </location>
</feature>
<sequence>MTAAASRKKKHNHRPKDDHRRSDQPERSRHARNTKERSHDRGRHTEAVEKPLNNAGKRYLPDDRADPSERVRAWVQRTQNRHPHRSLLTALDSDERLRLTSSPRYRDTDIIRGKKRGRSVSRSPSVSLEHGFDGGQVEPRFEKRRRYKTHADKYEYKGEINRRKQPNKDRNGKLDQEAKVRTDRVPLQVINTESRMRVPDHKFAPVSRHDHQPSYAPGSRQSTSFSKVFEDRHHSAHRPLALPSRTSRQYVSAHPRDSSYDLNQDESYFSSPSRTNTVAYEQERKRRHFAKKGSHREQQILHNSWSVSKSISQPVDHTNHIRLSVERHPGVQPSGQLETPLPKNSSRQESPGVVPSASGHIVTIVLPRYKDAETQTDPSLLAELLKPTEQVPTAFNDSKDAATQPRRGPEIQRRIQLLPDSPYSNTNPTPINEIKQEPFHQHHALPNRQPYSSEQTLGRRQVLGEQRYLEEFVTNHIVPMHSRHYVQAPSSYHANGGSQQQFLGQYHASNSQPFHTNTSAEGLRIDRRLSDLVQRHEAGSPPRTMIASQQLAQGFSNRVRFQEPNSTVQRPEAPYREDMDEFIRRIEEEDLGELSDALAVEDNGVPVKTEEYFSLEELEGEGSNTAHDAQHRQYAPIIGANDLAENSDTEVLLGPRTPERNSRPPARILPRYLGQDRADLSLPGRMWRSGQRLAIPGQYRQLYET</sequence>
<reference evidence="2 3" key="1">
    <citation type="journal article" date="2023" name="bioRxiv">
        <title>High-quality genome assemblies of four members of thePodospora anserinaspecies complex.</title>
        <authorList>
            <person name="Ament-Velasquez S.L."/>
            <person name="Vogan A.A."/>
            <person name="Wallerman O."/>
            <person name="Hartmann F."/>
            <person name="Gautier V."/>
            <person name="Silar P."/>
            <person name="Giraud T."/>
            <person name="Johannesson H."/>
        </authorList>
    </citation>
    <scope>NUCLEOTIDE SEQUENCE [LARGE SCALE GENOMIC DNA]</scope>
    <source>
        <strain evidence="2 3">CBS 112042</strain>
    </source>
</reference>
<dbReference type="Proteomes" id="UP001322138">
    <property type="component" value="Unassembled WGS sequence"/>
</dbReference>
<feature type="region of interest" description="Disordered" evidence="1">
    <location>
        <begin position="110"/>
        <end position="182"/>
    </location>
</feature>
<dbReference type="EMBL" id="JAFFGZ010000001">
    <property type="protein sequence ID" value="KAK4648810.1"/>
    <property type="molecule type" value="Genomic_DNA"/>
</dbReference>